<sequence length="61" mass="7118">MSGVDRVRWRTPETFCHRYHTELNGNVRSYFFPRAGDSTSTDLIYNMLNENVTASTDPMCR</sequence>
<accession>A0ABT9MX85</accession>
<gene>
    <name evidence="1" type="ORF">J2S43_004545</name>
</gene>
<dbReference type="RefSeq" id="WP_306832296.1">
    <property type="nucleotide sequence ID" value="NZ_JAUSRA010000001.1"/>
</dbReference>
<dbReference type="EMBL" id="JAUSRA010000001">
    <property type="protein sequence ID" value="MDP9796033.1"/>
    <property type="molecule type" value="Genomic_DNA"/>
</dbReference>
<proteinExistence type="predicted"/>
<dbReference type="Proteomes" id="UP001240984">
    <property type="component" value="Unassembled WGS sequence"/>
</dbReference>
<organism evidence="1 2">
    <name type="scientific">Catenuloplanes nepalensis</name>
    <dbReference type="NCBI Taxonomy" id="587533"/>
    <lineage>
        <taxon>Bacteria</taxon>
        <taxon>Bacillati</taxon>
        <taxon>Actinomycetota</taxon>
        <taxon>Actinomycetes</taxon>
        <taxon>Micromonosporales</taxon>
        <taxon>Micromonosporaceae</taxon>
        <taxon>Catenuloplanes</taxon>
    </lineage>
</organism>
<name>A0ABT9MX85_9ACTN</name>
<comment type="caution">
    <text evidence="1">The sequence shown here is derived from an EMBL/GenBank/DDBJ whole genome shotgun (WGS) entry which is preliminary data.</text>
</comment>
<evidence type="ECO:0000313" key="1">
    <source>
        <dbReference type="EMBL" id="MDP9796033.1"/>
    </source>
</evidence>
<protein>
    <submittedName>
        <fullName evidence="1">Uncharacterized protein</fullName>
    </submittedName>
</protein>
<evidence type="ECO:0000313" key="2">
    <source>
        <dbReference type="Proteomes" id="UP001240984"/>
    </source>
</evidence>
<reference evidence="1 2" key="1">
    <citation type="submission" date="2023-07" db="EMBL/GenBank/DDBJ databases">
        <title>Sequencing the genomes of 1000 actinobacteria strains.</title>
        <authorList>
            <person name="Klenk H.-P."/>
        </authorList>
    </citation>
    <scope>NUCLEOTIDE SEQUENCE [LARGE SCALE GENOMIC DNA]</scope>
    <source>
        <strain evidence="1 2">DSM 44710</strain>
    </source>
</reference>
<keyword evidence="2" id="KW-1185">Reference proteome</keyword>